<feature type="region of interest" description="Disordered" evidence="4">
    <location>
        <begin position="313"/>
        <end position="334"/>
    </location>
</feature>
<feature type="compositionally biased region" description="Polar residues" evidence="4">
    <location>
        <begin position="313"/>
        <end position="325"/>
    </location>
</feature>
<keyword evidence="6" id="KW-1185">Reference proteome</keyword>
<dbReference type="Pfam" id="PF11559">
    <property type="entry name" value="ADIP"/>
    <property type="match status" value="1"/>
</dbReference>
<evidence type="ECO:0000313" key="6">
    <source>
        <dbReference type="Proteomes" id="UP001385951"/>
    </source>
</evidence>
<evidence type="ECO:0000256" key="4">
    <source>
        <dbReference type="SAM" id="MobiDB-lite"/>
    </source>
</evidence>
<comment type="caution">
    <text evidence="5">The sequence shown here is derived from an EMBL/GenBank/DDBJ whole genome shotgun (WGS) entry which is preliminary data.</text>
</comment>
<accession>A0AAW0G2L4</accession>
<organism evidence="5 6">
    <name type="scientific">Cerrena zonata</name>
    <dbReference type="NCBI Taxonomy" id="2478898"/>
    <lineage>
        <taxon>Eukaryota</taxon>
        <taxon>Fungi</taxon>
        <taxon>Dikarya</taxon>
        <taxon>Basidiomycota</taxon>
        <taxon>Agaricomycotina</taxon>
        <taxon>Agaricomycetes</taxon>
        <taxon>Polyporales</taxon>
        <taxon>Cerrenaceae</taxon>
        <taxon>Cerrena</taxon>
    </lineage>
</organism>
<feature type="region of interest" description="Disordered" evidence="4">
    <location>
        <begin position="657"/>
        <end position="783"/>
    </location>
</feature>
<keyword evidence="2 3" id="KW-0175">Coiled coil</keyword>
<protein>
    <recommendedName>
        <fullName evidence="7">Afadin and alpha-actinin-binding-domain-containing protein</fullName>
    </recommendedName>
</protein>
<evidence type="ECO:0000256" key="2">
    <source>
        <dbReference type="ARBA" id="ARBA00023054"/>
    </source>
</evidence>
<feature type="compositionally biased region" description="Low complexity" evidence="4">
    <location>
        <begin position="603"/>
        <end position="619"/>
    </location>
</feature>
<dbReference type="AlphaFoldDB" id="A0AAW0G2L4"/>
<feature type="region of interest" description="Disordered" evidence="4">
    <location>
        <begin position="454"/>
        <end position="501"/>
    </location>
</feature>
<name>A0AAW0G2L4_9APHY</name>
<comment type="similarity">
    <text evidence="1">Belongs to the ADIP family.</text>
</comment>
<evidence type="ECO:0000256" key="3">
    <source>
        <dbReference type="SAM" id="Coils"/>
    </source>
</evidence>
<evidence type="ECO:0000313" key="5">
    <source>
        <dbReference type="EMBL" id="KAK7685742.1"/>
    </source>
</evidence>
<evidence type="ECO:0008006" key="7">
    <source>
        <dbReference type="Google" id="ProtNLM"/>
    </source>
</evidence>
<gene>
    <name evidence="5" type="ORF">QCA50_011088</name>
</gene>
<evidence type="ECO:0000256" key="1">
    <source>
        <dbReference type="ARBA" id="ARBA00009291"/>
    </source>
</evidence>
<feature type="compositionally biased region" description="Basic residues" evidence="4">
    <location>
        <begin position="475"/>
        <end position="491"/>
    </location>
</feature>
<dbReference type="Proteomes" id="UP001385951">
    <property type="component" value="Unassembled WGS sequence"/>
</dbReference>
<feature type="coiled-coil region" evidence="3">
    <location>
        <begin position="100"/>
        <end position="134"/>
    </location>
</feature>
<feature type="coiled-coil region" evidence="3">
    <location>
        <begin position="336"/>
        <end position="444"/>
    </location>
</feature>
<sequence>MAATPKKLVHWDLGLSPEFGSSFEGDSTDSTTSASSLQYVNSQLLAHGFTHGSGLSLDGLGKDDTEKVVKCLLGMLSQRVDDMSRTEELTTKLRTLSYEHERLASMLKNANDRATNAEREMNMHKSRLASANQTLQTTESAHKRTTAELQRTRTALQSLRLAHQTEIKKIEKEKERVLERWSKVADNQLKLGSESSRIRFANSQVVEASDVQLRGKGQGLLEAALEQSEHSRNQLADEVRSLRGIVISTANELQRILQIARSISLSEVQDEPAQLTTTSLFPLTPANAASEKLTSLLGSTRELIERLAHSHATLAQSTPSHASSSKPKEQVQKQEVDKLGLVIDGLRKELEEAKKQSSAYAAEAQALQDQYARNPQLFHGAGDTADMSVDLMTEEKTQLTQQTQELEKDRRWYTQANTVLSNERAALEEERAQLLEEKRQWELDRMSVDVPPTLAAPSAASSSRANVHATTKPLSPRKIKVGVSKRARSSRRSSGIGLSPKRSKVIPAYETEVIPSSANAPHFSTSLVEASPAPPALSTTFTLPPPSPAATIRRSNPLELPPLPQLDFGTTSSSSSSSLPSYEADVDMHPPEPSIPSSNPVHSQTVPSSSSAPSTSAPQPQVPNTPGNRRPFPVAKPLATHMIHAYSPVKPSPLSRILLMANSPDSPENGGAPALQTLTEEDESMPDVSPTPTPIGLGPPPQKRKAPPMPSLAAELGLEDSDEDDNPLRDRPSERIGNSRSKQKVAPEQRRFTAREKGKARADPSAVTRTRSGAIEKRIRRNA</sequence>
<dbReference type="EMBL" id="JASBNA010000019">
    <property type="protein sequence ID" value="KAK7685742.1"/>
    <property type="molecule type" value="Genomic_DNA"/>
</dbReference>
<feature type="region of interest" description="Disordered" evidence="4">
    <location>
        <begin position="526"/>
        <end position="636"/>
    </location>
</feature>
<feature type="compositionally biased region" description="Low complexity" evidence="4">
    <location>
        <begin position="455"/>
        <end position="465"/>
    </location>
</feature>
<reference evidence="5 6" key="1">
    <citation type="submission" date="2022-09" db="EMBL/GenBank/DDBJ databases">
        <authorList>
            <person name="Palmer J.M."/>
        </authorList>
    </citation>
    <scope>NUCLEOTIDE SEQUENCE [LARGE SCALE GENOMIC DNA]</scope>
    <source>
        <strain evidence="5 6">DSM 7382</strain>
    </source>
</reference>
<dbReference type="InterPro" id="IPR021622">
    <property type="entry name" value="Afadin/alpha-actinin-bd"/>
</dbReference>
<proteinExistence type="inferred from homology"/>
<feature type="compositionally biased region" description="Pro residues" evidence="4">
    <location>
        <begin position="689"/>
        <end position="701"/>
    </location>
</feature>
<feature type="compositionally biased region" description="Basic and acidic residues" evidence="4">
    <location>
        <begin position="745"/>
        <end position="762"/>
    </location>
</feature>